<keyword evidence="2" id="KW-0808">Transferase</keyword>
<evidence type="ECO:0000313" key="2">
    <source>
        <dbReference type="EMBL" id="NEC83385.1"/>
    </source>
</evidence>
<sequence length="51" mass="5387">MADAKVIPFDDDRSRGNSAQRASRRRGAGNRRPDPGSSAVGEVQPLPGRGP</sequence>
<dbReference type="GO" id="GO:0016746">
    <property type="term" value="F:acyltransferase activity"/>
    <property type="evidence" value="ECO:0007669"/>
    <property type="project" value="UniProtKB-KW"/>
</dbReference>
<accession>A0A6G3UAL9</accession>
<keyword evidence="2" id="KW-0012">Acyltransferase</keyword>
<dbReference type="AlphaFoldDB" id="A0A6G3UAL9"/>
<name>A0A6G3UAL9_9ACTN</name>
<dbReference type="EMBL" id="JAAGMU010001537">
    <property type="protein sequence ID" value="NEC83385.1"/>
    <property type="molecule type" value="Genomic_DNA"/>
</dbReference>
<protein>
    <submittedName>
        <fullName evidence="2">Glycerol acyltransferase</fullName>
    </submittedName>
</protein>
<evidence type="ECO:0000256" key="1">
    <source>
        <dbReference type="SAM" id="MobiDB-lite"/>
    </source>
</evidence>
<feature type="non-terminal residue" evidence="2">
    <location>
        <position position="51"/>
    </location>
</feature>
<gene>
    <name evidence="2" type="ORF">G3I38_30135</name>
</gene>
<proteinExistence type="predicted"/>
<organism evidence="2">
    <name type="scientific">Streptomyces sp. SID7958</name>
    <dbReference type="NCBI Taxonomy" id="2706093"/>
    <lineage>
        <taxon>Bacteria</taxon>
        <taxon>Bacillati</taxon>
        <taxon>Actinomycetota</taxon>
        <taxon>Actinomycetes</taxon>
        <taxon>Kitasatosporales</taxon>
        <taxon>Streptomycetaceae</taxon>
        <taxon>Streptomyces</taxon>
    </lineage>
</organism>
<reference evidence="2" key="1">
    <citation type="submission" date="2020-01" db="EMBL/GenBank/DDBJ databases">
        <title>Insect and environment-associated Actinomycetes.</title>
        <authorList>
            <person name="Currrie C."/>
            <person name="Chevrette M."/>
            <person name="Carlson C."/>
            <person name="Stubbendieck R."/>
            <person name="Wendt-Pienkowski E."/>
        </authorList>
    </citation>
    <scope>NUCLEOTIDE SEQUENCE</scope>
    <source>
        <strain evidence="2">SID7958</strain>
    </source>
</reference>
<feature type="region of interest" description="Disordered" evidence="1">
    <location>
        <begin position="1"/>
        <end position="51"/>
    </location>
</feature>
<comment type="caution">
    <text evidence="2">The sequence shown here is derived from an EMBL/GenBank/DDBJ whole genome shotgun (WGS) entry which is preliminary data.</text>
</comment>